<keyword evidence="7" id="KW-1185">Reference proteome</keyword>
<dbReference type="PANTHER" id="PTHR31004">
    <property type="entry name" value="TRANSMEMBRANE PROTEIN 79"/>
    <property type="match status" value="1"/>
</dbReference>
<feature type="transmembrane region" description="Helical" evidence="5">
    <location>
        <begin position="184"/>
        <end position="203"/>
    </location>
</feature>
<keyword evidence="4 5" id="KW-0472">Membrane</keyword>
<feature type="transmembrane region" description="Helical" evidence="5">
    <location>
        <begin position="30"/>
        <end position="52"/>
    </location>
</feature>
<accession>A0A914AEB7</accession>
<dbReference type="Pfam" id="PF01124">
    <property type="entry name" value="MAPEG"/>
    <property type="match status" value="1"/>
</dbReference>
<evidence type="ECO:0000256" key="5">
    <source>
        <dbReference type="SAM" id="Phobius"/>
    </source>
</evidence>
<evidence type="ECO:0000256" key="1">
    <source>
        <dbReference type="ARBA" id="ARBA00004370"/>
    </source>
</evidence>
<dbReference type="OrthoDB" id="8887147at2759"/>
<evidence type="ECO:0000313" key="6">
    <source>
        <dbReference type="EnsemblMetazoa" id="XP_038061704.1"/>
    </source>
</evidence>
<dbReference type="PANTHER" id="PTHR31004:SF1">
    <property type="entry name" value="TRANSMEMBRANE PROTEIN 79"/>
    <property type="match status" value="1"/>
</dbReference>
<evidence type="ECO:0000313" key="7">
    <source>
        <dbReference type="Proteomes" id="UP000887568"/>
    </source>
</evidence>
<proteinExistence type="predicted"/>
<dbReference type="Gene3D" id="1.20.120.550">
    <property type="entry name" value="Membrane associated eicosanoid/glutathione metabolism-like domain"/>
    <property type="match status" value="1"/>
</dbReference>
<dbReference type="GO" id="GO:0032588">
    <property type="term" value="C:trans-Golgi network membrane"/>
    <property type="evidence" value="ECO:0007669"/>
    <property type="project" value="TreeGrafter"/>
</dbReference>
<dbReference type="GO" id="GO:0045055">
    <property type="term" value="P:regulated exocytosis"/>
    <property type="evidence" value="ECO:0007669"/>
    <property type="project" value="TreeGrafter"/>
</dbReference>
<dbReference type="OMA" id="IGRITFY"/>
<dbReference type="RefSeq" id="XP_038061704.1">
    <property type="nucleotide sequence ID" value="XM_038205776.1"/>
</dbReference>
<sequence length="204" mass="22537">MFYTVLTHGCDLTVAMATVTKQQGQRFVRFFGSLGVGFSLVTVYVGMNYVPIDVPDLSNVSDRMVFACRWLVLSLLPLLCCVFIVASTRFANIQTAGINPSLPRSEQIVGMKQRVLQNTLEQTVLHVAAVLALSTYLEGTSLKLVPISVFLFLCGRVTFYVGYLATDYTLYRAFGFSTTFFNNIMVIGYCLYCLFTGGASVGFL</sequence>
<evidence type="ECO:0008006" key="8">
    <source>
        <dbReference type="Google" id="ProtNLM"/>
    </source>
</evidence>
<reference evidence="6" key="1">
    <citation type="submission" date="2022-11" db="UniProtKB">
        <authorList>
            <consortium name="EnsemblMetazoa"/>
        </authorList>
    </citation>
    <scope>IDENTIFICATION</scope>
</reference>
<dbReference type="AlphaFoldDB" id="A0A914AEB7"/>
<dbReference type="InterPro" id="IPR001129">
    <property type="entry name" value="Membr-assoc_MAPEG"/>
</dbReference>
<keyword evidence="2 5" id="KW-0812">Transmembrane</keyword>
<organism evidence="6 7">
    <name type="scientific">Patiria miniata</name>
    <name type="common">Bat star</name>
    <name type="synonym">Asterina miniata</name>
    <dbReference type="NCBI Taxonomy" id="46514"/>
    <lineage>
        <taxon>Eukaryota</taxon>
        <taxon>Metazoa</taxon>
        <taxon>Echinodermata</taxon>
        <taxon>Eleutherozoa</taxon>
        <taxon>Asterozoa</taxon>
        <taxon>Asteroidea</taxon>
        <taxon>Valvatacea</taxon>
        <taxon>Valvatida</taxon>
        <taxon>Asterinidae</taxon>
        <taxon>Patiria</taxon>
    </lineage>
</organism>
<dbReference type="InterPro" id="IPR023352">
    <property type="entry name" value="MAPEG-like_dom_sf"/>
</dbReference>
<dbReference type="EnsemblMetazoa" id="XM_038205776.1">
    <property type="protein sequence ID" value="XP_038061704.1"/>
    <property type="gene ID" value="LOC119732317"/>
</dbReference>
<comment type="subcellular location">
    <subcellularLocation>
        <location evidence="1">Membrane</location>
    </subcellularLocation>
</comment>
<feature type="transmembrane region" description="Helical" evidence="5">
    <location>
        <begin position="144"/>
        <end position="164"/>
    </location>
</feature>
<evidence type="ECO:0000256" key="2">
    <source>
        <dbReference type="ARBA" id="ARBA00022692"/>
    </source>
</evidence>
<protein>
    <recommendedName>
        <fullName evidence="8">MAPEG family protein</fullName>
    </recommendedName>
</protein>
<keyword evidence="3 5" id="KW-1133">Transmembrane helix</keyword>
<name>A0A914AEB7_PATMI</name>
<evidence type="ECO:0000256" key="4">
    <source>
        <dbReference type="ARBA" id="ARBA00023136"/>
    </source>
</evidence>
<dbReference type="GeneID" id="119732317"/>
<evidence type="ECO:0000256" key="3">
    <source>
        <dbReference type="ARBA" id="ARBA00022989"/>
    </source>
</evidence>
<dbReference type="SUPFAM" id="SSF161084">
    <property type="entry name" value="MAPEG domain-like"/>
    <property type="match status" value="1"/>
</dbReference>
<dbReference type="Proteomes" id="UP000887568">
    <property type="component" value="Unplaced"/>
</dbReference>
<dbReference type="GO" id="GO:0005765">
    <property type="term" value="C:lysosomal membrane"/>
    <property type="evidence" value="ECO:0007669"/>
    <property type="project" value="TreeGrafter"/>
</dbReference>
<feature type="transmembrane region" description="Helical" evidence="5">
    <location>
        <begin position="64"/>
        <end position="86"/>
    </location>
</feature>